<reference evidence="3" key="1">
    <citation type="journal article" date="2013" name="Genome Announc.">
        <title>Draft genome sequence of the basidiomycetous yeast-like fungus Pseudozyma hubeiensis SY62, which produces an abundant amount of the biosurfactant mannosylerythritol lipids.</title>
        <authorList>
            <person name="Konishi M."/>
            <person name="Hatada Y."/>
            <person name="Horiuchi J."/>
        </authorList>
    </citation>
    <scope>NUCLEOTIDE SEQUENCE [LARGE SCALE GENOMIC DNA]</scope>
    <source>
        <strain evidence="3">SY62</strain>
    </source>
</reference>
<dbReference type="OrthoDB" id="2546720at2759"/>
<name>R9P6B3_PSEHS</name>
<evidence type="ECO:0000256" key="1">
    <source>
        <dbReference type="SAM" id="SignalP"/>
    </source>
</evidence>
<accession>R9P6B3</accession>
<organism evidence="2 3">
    <name type="scientific">Pseudozyma hubeiensis (strain SY62)</name>
    <name type="common">Yeast</name>
    <dbReference type="NCBI Taxonomy" id="1305764"/>
    <lineage>
        <taxon>Eukaryota</taxon>
        <taxon>Fungi</taxon>
        <taxon>Dikarya</taxon>
        <taxon>Basidiomycota</taxon>
        <taxon>Ustilaginomycotina</taxon>
        <taxon>Ustilaginomycetes</taxon>
        <taxon>Ustilaginales</taxon>
        <taxon>Ustilaginaceae</taxon>
        <taxon>Pseudozyma</taxon>
    </lineage>
</organism>
<dbReference type="GeneID" id="24109814"/>
<dbReference type="eggNOG" id="ENOG502R2UJ">
    <property type="taxonomic scope" value="Eukaryota"/>
</dbReference>
<sequence>MYFASILALVTFAISSTIALPASTSPNHIPIPAPGTQPGCGPAGCHNPTGTFGLQRNNHIYHSLCDQHRPSAKHDHRVKACFDTQLKLERYLSAPSPRKLHGFIDGSDTNFVLFAGEIVTLDETLEIHVDKVKGDKKAEEHGCARVKIYHLPKWTLELDEVWCAGHDEPIQL</sequence>
<gene>
    <name evidence="2" type="ORF">PHSY_004532</name>
</gene>
<keyword evidence="1" id="KW-0732">Signal</keyword>
<dbReference type="AlphaFoldDB" id="R9P6B3"/>
<evidence type="ECO:0000313" key="2">
    <source>
        <dbReference type="EMBL" id="GAC96948.1"/>
    </source>
</evidence>
<dbReference type="HOGENOM" id="CLU_1644989_0_0_1"/>
<dbReference type="EMBL" id="DF238808">
    <property type="protein sequence ID" value="GAC96948.1"/>
    <property type="molecule type" value="Genomic_DNA"/>
</dbReference>
<dbReference type="RefSeq" id="XP_012190535.1">
    <property type="nucleotide sequence ID" value="XM_012335145.1"/>
</dbReference>
<protein>
    <submittedName>
        <fullName evidence="2">Uncharacterized protein</fullName>
    </submittedName>
</protein>
<feature type="chain" id="PRO_5004487539" evidence="1">
    <location>
        <begin position="20"/>
        <end position="172"/>
    </location>
</feature>
<dbReference type="Proteomes" id="UP000014071">
    <property type="component" value="Unassembled WGS sequence"/>
</dbReference>
<feature type="signal peptide" evidence="1">
    <location>
        <begin position="1"/>
        <end position="19"/>
    </location>
</feature>
<evidence type="ECO:0000313" key="3">
    <source>
        <dbReference type="Proteomes" id="UP000014071"/>
    </source>
</evidence>
<proteinExistence type="predicted"/>
<keyword evidence="3" id="KW-1185">Reference proteome</keyword>